<feature type="region of interest" description="Disordered" evidence="1">
    <location>
        <begin position="492"/>
        <end position="513"/>
    </location>
</feature>
<feature type="compositionally biased region" description="Polar residues" evidence="1">
    <location>
        <begin position="80"/>
        <end position="94"/>
    </location>
</feature>
<feature type="compositionally biased region" description="Acidic residues" evidence="1">
    <location>
        <begin position="258"/>
        <end position="295"/>
    </location>
</feature>
<feature type="compositionally biased region" description="Acidic residues" evidence="1">
    <location>
        <begin position="202"/>
        <end position="233"/>
    </location>
</feature>
<feature type="compositionally biased region" description="Acidic residues" evidence="1">
    <location>
        <begin position="305"/>
        <end position="321"/>
    </location>
</feature>
<dbReference type="RefSeq" id="XP_019844438.3">
    <property type="nucleotide sequence ID" value="XM_019988879.3"/>
</dbReference>
<dbReference type="GeneID" id="105221953"/>
<proteinExistence type="predicted"/>
<dbReference type="RefSeq" id="XP_049310846.1">
    <property type="nucleotide sequence ID" value="XM_049454889.1"/>
</dbReference>
<protein>
    <submittedName>
        <fullName evidence="3 4">Protein PFC0760c</fullName>
    </submittedName>
</protein>
<reference evidence="3 4" key="1">
    <citation type="submission" date="2025-05" db="UniProtKB">
        <authorList>
            <consortium name="RefSeq"/>
        </authorList>
    </citation>
    <scope>IDENTIFICATION</scope>
    <source>
        <tissue evidence="3 4">Adult</tissue>
    </source>
</reference>
<name>A0A6J0RGV6_BACDO</name>
<feature type="compositionally biased region" description="Acidic residues" evidence="1">
    <location>
        <begin position="175"/>
        <end position="194"/>
    </location>
</feature>
<feature type="compositionally biased region" description="Acidic residues" evidence="1">
    <location>
        <begin position="107"/>
        <end position="127"/>
    </location>
</feature>
<feature type="compositionally biased region" description="Low complexity" evidence="1">
    <location>
        <begin position="164"/>
        <end position="174"/>
    </location>
</feature>
<dbReference type="KEGG" id="bdr:105221953"/>
<accession>A0A6J0RGV6</accession>
<evidence type="ECO:0000313" key="2">
    <source>
        <dbReference type="Proteomes" id="UP001652620"/>
    </source>
</evidence>
<sequence>MDHIYPPHRTIEEELNEPRTHFMRKVLHEIEEDIADTSASELEYDYTTEEVDFLIHRHLVETAVKYKKREAMFYQRQLAQTENESKRLQTSSPVNAERHNEERDNADSDNGEDFSAENDNVESDNMENENREADNAEDSFAENDLAQTENEPKRFKISSPVNAESDNVESNNADSDNDEDSSAENDNVESDNMENENMNADNAEDSFAESDNVESDNMENENMETDSAEDSFAENDLAQTDNEPKRFKISSPVNAESDNADSDNAEDSFAESDNVESDNMENENMETDSAEDYMLESDLVHNYNDEDSFPENDNVESDNMENENMSADNGEDSFAENDNVESDNMENENMNADNAEDSFAISELNESVNDDNYLADAEINDQSDLDDNDPTADCLKRKMYSLQKKQNLKKERETRSARLAYVSHRIHFSLRELFNARQFIKQAEESIRAHGGENLIAMERAREIYWNPRRVVTEEAINAGLAVTKGVDTKAAAEFDAEMHPPRYPDDSDSRDS</sequence>
<organism evidence="2 3">
    <name type="scientific">Bactrocera dorsalis</name>
    <name type="common">Oriental fruit fly</name>
    <name type="synonym">Dacus dorsalis</name>
    <dbReference type="NCBI Taxonomy" id="27457"/>
    <lineage>
        <taxon>Eukaryota</taxon>
        <taxon>Metazoa</taxon>
        <taxon>Ecdysozoa</taxon>
        <taxon>Arthropoda</taxon>
        <taxon>Hexapoda</taxon>
        <taxon>Insecta</taxon>
        <taxon>Pterygota</taxon>
        <taxon>Neoptera</taxon>
        <taxon>Endopterygota</taxon>
        <taxon>Diptera</taxon>
        <taxon>Brachycera</taxon>
        <taxon>Muscomorpha</taxon>
        <taxon>Tephritoidea</taxon>
        <taxon>Tephritidae</taxon>
        <taxon>Bactrocera</taxon>
        <taxon>Bactrocera</taxon>
    </lineage>
</organism>
<keyword evidence="2" id="KW-1185">Reference proteome</keyword>
<gene>
    <name evidence="3 4" type="primary">LOC105221953</name>
</gene>
<dbReference type="OrthoDB" id="10616514at2759"/>
<evidence type="ECO:0000313" key="3">
    <source>
        <dbReference type="RefSeq" id="XP_019844438.3"/>
    </source>
</evidence>
<feature type="compositionally biased region" description="Basic and acidic residues" evidence="1">
    <location>
        <begin position="96"/>
        <end position="106"/>
    </location>
</feature>
<dbReference type="AlphaFoldDB" id="A0A6J0RGV6"/>
<evidence type="ECO:0000313" key="4">
    <source>
        <dbReference type="RefSeq" id="XP_049310846.1"/>
    </source>
</evidence>
<dbReference type="Proteomes" id="UP001652620">
    <property type="component" value="Chromosome 4"/>
</dbReference>
<feature type="compositionally biased region" description="Acidic residues" evidence="1">
    <location>
        <begin position="329"/>
        <end position="346"/>
    </location>
</feature>
<evidence type="ECO:0000256" key="1">
    <source>
        <dbReference type="SAM" id="MobiDB-lite"/>
    </source>
</evidence>
<feature type="region of interest" description="Disordered" evidence="1">
    <location>
        <begin position="80"/>
        <end position="350"/>
    </location>
</feature>
<dbReference type="InParanoid" id="A0A6J0RGV6"/>